<dbReference type="Gene3D" id="3.30.10.10">
    <property type="entry name" value="Trypsin Inhibitor V, subunit A"/>
    <property type="match status" value="1"/>
</dbReference>
<accession>A0A9I9EKC3</accession>
<evidence type="ECO:0000256" key="1">
    <source>
        <dbReference type="ARBA" id="ARBA00008210"/>
    </source>
</evidence>
<protein>
    <submittedName>
        <fullName evidence="4">Uncharacterized protein</fullName>
    </submittedName>
</protein>
<dbReference type="PANTHER" id="PTHR33091:SF44">
    <property type="entry name" value="SERINE PROTEASE INHIBITOR POTATO INHIBITOR I-TYPE FAMILY PROTEIN"/>
    <property type="match status" value="1"/>
</dbReference>
<dbReference type="SUPFAM" id="SSF54654">
    <property type="entry name" value="CI-2 family of serine protease inhibitors"/>
    <property type="match status" value="1"/>
</dbReference>
<dbReference type="PANTHER" id="PTHR33091">
    <property type="entry name" value="PROTEIN, PUTATIVE, EXPRESSED-RELATED"/>
    <property type="match status" value="1"/>
</dbReference>
<reference evidence="4" key="1">
    <citation type="submission" date="2023-03" db="UniProtKB">
        <authorList>
            <consortium name="EnsemblPlants"/>
        </authorList>
    </citation>
    <scope>IDENTIFICATION</scope>
</reference>
<keyword evidence="3" id="KW-0722">Serine protease inhibitor</keyword>
<evidence type="ECO:0000256" key="3">
    <source>
        <dbReference type="ARBA" id="ARBA00022900"/>
    </source>
</evidence>
<dbReference type="Gramene" id="MELO3C034586.2.1">
    <property type="protein sequence ID" value="MELO3C034586.2.1"/>
    <property type="gene ID" value="MELO3C034586.2"/>
</dbReference>
<sequence length="91" mass="10154">MACSPDLRPYPPCLSCGCTESSCCNYGGKYSWPEVVGMTGDQAKSKIEKDVSFVRVSFMLPGMVRIENFCCNRVFVYLDDNRKVIQIPTIG</sequence>
<comment type="similarity">
    <text evidence="1">Belongs to the protease inhibitor I13 (potato type I serine protease inhibitor) family.</text>
</comment>
<dbReference type="Pfam" id="PF00280">
    <property type="entry name" value="potato_inhibit"/>
    <property type="match status" value="1"/>
</dbReference>
<dbReference type="GO" id="GO:0009611">
    <property type="term" value="P:response to wounding"/>
    <property type="evidence" value="ECO:0007669"/>
    <property type="project" value="InterPro"/>
</dbReference>
<name>A0A9I9EKC3_CUCME</name>
<evidence type="ECO:0000313" key="4">
    <source>
        <dbReference type="EnsemblPlants" id="MELO3C034586.2.1"/>
    </source>
</evidence>
<organism evidence="4">
    <name type="scientific">Cucumis melo</name>
    <name type="common">Muskmelon</name>
    <dbReference type="NCBI Taxonomy" id="3656"/>
    <lineage>
        <taxon>Eukaryota</taxon>
        <taxon>Viridiplantae</taxon>
        <taxon>Streptophyta</taxon>
        <taxon>Embryophyta</taxon>
        <taxon>Tracheophyta</taxon>
        <taxon>Spermatophyta</taxon>
        <taxon>Magnoliopsida</taxon>
        <taxon>eudicotyledons</taxon>
        <taxon>Gunneridae</taxon>
        <taxon>Pentapetalae</taxon>
        <taxon>rosids</taxon>
        <taxon>fabids</taxon>
        <taxon>Cucurbitales</taxon>
        <taxon>Cucurbitaceae</taxon>
        <taxon>Benincaseae</taxon>
        <taxon>Cucumis</taxon>
    </lineage>
</organism>
<dbReference type="EnsemblPlants" id="MELO3C034586.2.1">
    <property type="protein sequence ID" value="MELO3C034586.2.1"/>
    <property type="gene ID" value="MELO3C034586.2"/>
</dbReference>
<proteinExistence type="inferred from homology"/>
<dbReference type="GO" id="GO:0004867">
    <property type="term" value="F:serine-type endopeptidase inhibitor activity"/>
    <property type="evidence" value="ECO:0007669"/>
    <property type="project" value="UniProtKB-KW"/>
</dbReference>
<dbReference type="AlphaFoldDB" id="A0A9I9EKC3"/>
<dbReference type="InterPro" id="IPR036354">
    <property type="entry name" value="Prot_inh_pot1_sf"/>
</dbReference>
<keyword evidence="2" id="KW-0646">Protease inhibitor</keyword>
<dbReference type="PROSITE" id="PS00285">
    <property type="entry name" value="POTATO_INHIBITOR"/>
    <property type="match status" value="1"/>
</dbReference>
<dbReference type="InterPro" id="IPR000864">
    <property type="entry name" value="Prot_inh_pot1"/>
</dbReference>
<evidence type="ECO:0000256" key="2">
    <source>
        <dbReference type="ARBA" id="ARBA00022690"/>
    </source>
</evidence>